<dbReference type="Pfam" id="PF05577">
    <property type="entry name" value="Peptidase_S28"/>
    <property type="match status" value="1"/>
</dbReference>
<dbReference type="GO" id="GO:0006508">
    <property type="term" value="P:proteolysis"/>
    <property type="evidence" value="ECO:0007669"/>
    <property type="project" value="InterPro"/>
</dbReference>
<keyword evidence="2" id="KW-0521">NADP</keyword>
<evidence type="ECO:0000313" key="4">
    <source>
        <dbReference type="EMBL" id="KAJ9622582.1"/>
    </source>
</evidence>
<comment type="caution">
    <text evidence="4">The sequence shown here is derived from an EMBL/GenBank/DDBJ whole genome shotgun (WGS) entry which is preliminary data.</text>
</comment>
<dbReference type="Gene3D" id="3.40.50.1820">
    <property type="entry name" value="alpha/beta hydrolase"/>
    <property type="match status" value="2"/>
</dbReference>
<name>A0AA38XV30_9EURO</name>
<sequence length="816" mass="88774">MSTLSVADLFGVKGRVALVTGGCSGIGLMIAKGLVSNGAKVYVTALPTDDIQGAVAELSRLGKASGGTAIGFAGDVSSKEGIAAIADEIEKNETHLDILCSNAGIRRDPPEMCNVKTASLDELQASLWSSRHSDWDDTFRVNVTAHYFLSVALLKLLAAASNLDLGDGRKGRDEGRGVMVITSSCASMHNCTNIDLTSYAASKAAIDHLVALLASKYASWYVRVNAINPGFVPSKMNPVEEGGNQFADLFKAMPAGRIGKMEDIAGAVLYLSSQAGAYIDGRCLCVDGGRVLLANGQIIAPAPLHLHRRDDIDPDELYPAHNISVPIDHFHNESQYEPHTNASFNLRYFFDATYYKPGGPVIVLQSGETDASTRLVYLQKGILAQLSNATNGIGVVLEHRYYGTSFPTKNLTTKSLRFLTTEQALADQAYFASHVVFPGFEHVNLTAPHTPYITYGGSYAGGFAAFMRKIYPDLYWGAISSSGVTEAIYDFWQYYEPVREYAPSDCIENHVKLTNILDTILKQNDTKTVTQLKAGFGLETLTHNDDFANVASYGIGGWQSRNWDPAVNVLDFHYYCGNITSNKVLWPSSNARASTASSLVEAGGWGNESKTLTTPLLNYMAWTNDSYGAATCDGTLDECYNSHNASAPMYADKTLANYNSLSWSYQVCTEWGYFQTGSGVPKNKLPLVSRLLTLEYETLICRLAFDIHHAPNLTAINKYGGFNISYPRLAFVGGEADPWRPATPLATLDVPDQLNRTSNASEPVIMIAGAVHHWDENGLFPNETTPQLPPRPVAEAQSQLVQIVQGWMKDWNATKS</sequence>
<dbReference type="Gene3D" id="3.40.50.720">
    <property type="entry name" value="NAD(P)-binding Rossmann-like Domain"/>
    <property type="match status" value="1"/>
</dbReference>
<dbReference type="InterPro" id="IPR002347">
    <property type="entry name" value="SDR_fam"/>
</dbReference>
<dbReference type="EMBL" id="JAPDRN010000106">
    <property type="protein sequence ID" value="KAJ9622582.1"/>
    <property type="molecule type" value="Genomic_DNA"/>
</dbReference>
<evidence type="ECO:0000256" key="3">
    <source>
        <dbReference type="ARBA" id="ARBA00023002"/>
    </source>
</evidence>
<evidence type="ECO:0000313" key="5">
    <source>
        <dbReference type="Proteomes" id="UP001172681"/>
    </source>
</evidence>
<dbReference type="GO" id="GO:0070008">
    <property type="term" value="F:serine-type exopeptidase activity"/>
    <property type="evidence" value="ECO:0007669"/>
    <property type="project" value="InterPro"/>
</dbReference>
<dbReference type="Proteomes" id="UP001172681">
    <property type="component" value="Unassembled WGS sequence"/>
</dbReference>
<dbReference type="Pfam" id="PF13561">
    <property type="entry name" value="adh_short_C2"/>
    <property type="match status" value="1"/>
</dbReference>
<dbReference type="InterPro" id="IPR052178">
    <property type="entry name" value="Sec_Metab_Biosynth_SDR"/>
</dbReference>
<dbReference type="AlphaFoldDB" id="A0AA38XV30"/>
<dbReference type="InterPro" id="IPR008758">
    <property type="entry name" value="Peptidase_S28"/>
</dbReference>
<proteinExistence type="inferred from homology"/>
<dbReference type="SUPFAM" id="SSF53474">
    <property type="entry name" value="alpha/beta-Hydrolases"/>
    <property type="match status" value="1"/>
</dbReference>
<keyword evidence="5" id="KW-1185">Reference proteome</keyword>
<protein>
    <submittedName>
        <fullName evidence="4">Uncharacterized protein</fullName>
    </submittedName>
</protein>
<keyword evidence="3" id="KW-0560">Oxidoreductase</keyword>
<dbReference type="InterPro" id="IPR020904">
    <property type="entry name" value="Sc_DH/Rdtase_CS"/>
</dbReference>
<dbReference type="FunFam" id="3.40.50.1820:FF:000251">
    <property type="entry name" value="Extracelular serine carboxypeptidase, putative"/>
    <property type="match status" value="1"/>
</dbReference>
<dbReference type="PRINTS" id="PR00081">
    <property type="entry name" value="GDHRDH"/>
</dbReference>
<dbReference type="PANTHER" id="PTHR43618:SF4">
    <property type="entry name" value="SHORT CHAIN DEHYDROGENASE_REDUCTASE FAMILY (AFU_ORTHOLOGUE AFUA_7G04540)"/>
    <property type="match status" value="1"/>
</dbReference>
<evidence type="ECO:0000256" key="1">
    <source>
        <dbReference type="ARBA" id="ARBA00006484"/>
    </source>
</evidence>
<dbReference type="InterPro" id="IPR036291">
    <property type="entry name" value="NAD(P)-bd_dom_sf"/>
</dbReference>
<dbReference type="InterPro" id="IPR029058">
    <property type="entry name" value="AB_hydrolase_fold"/>
</dbReference>
<accession>A0AA38XV30</accession>
<dbReference type="PROSITE" id="PS00061">
    <property type="entry name" value="ADH_SHORT"/>
    <property type="match status" value="1"/>
</dbReference>
<dbReference type="GO" id="GO:0016491">
    <property type="term" value="F:oxidoreductase activity"/>
    <property type="evidence" value="ECO:0007669"/>
    <property type="project" value="UniProtKB-KW"/>
</dbReference>
<evidence type="ECO:0000256" key="2">
    <source>
        <dbReference type="ARBA" id="ARBA00022857"/>
    </source>
</evidence>
<dbReference type="SUPFAM" id="SSF51735">
    <property type="entry name" value="NAD(P)-binding Rossmann-fold domains"/>
    <property type="match status" value="1"/>
</dbReference>
<organism evidence="4 5">
    <name type="scientific">Knufia peltigerae</name>
    <dbReference type="NCBI Taxonomy" id="1002370"/>
    <lineage>
        <taxon>Eukaryota</taxon>
        <taxon>Fungi</taxon>
        <taxon>Dikarya</taxon>
        <taxon>Ascomycota</taxon>
        <taxon>Pezizomycotina</taxon>
        <taxon>Eurotiomycetes</taxon>
        <taxon>Chaetothyriomycetidae</taxon>
        <taxon>Chaetothyriales</taxon>
        <taxon>Trichomeriaceae</taxon>
        <taxon>Knufia</taxon>
    </lineage>
</organism>
<dbReference type="CDD" id="cd05233">
    <property type="entry name" value="SDR_c"/>
    <property type="match status" value="1"/>
</dbReference>
<gene>
    <name evidence="4" type="ORF">H2204_011501</name>
</gene>
<reference evidence="4" key="1">
    <citation type="submission" date="2022-10" db="EMBL/GenBank/DDBJ databases">
        <title>Culturing micro-colonial fungi from biological soil crusts in the Mojave desert and describing Neophaeococcomyces mojavensis, and introducing the new genera and species Taxawa tesnikishii.</title>
        <authorList>
            <person name="Kurbessoian T."/>
            <person name="Stajich J.E."/>
        </authorList>
    </citation>
    <scope>NUCLEOTIDE SEQUENCE</scope>
    <source>
        <strain evidence="4">TK_35</strain>
    </source>
</reference>
<comment type="similarity">
    <text evidence="1">Belongs to the short-chain dehydrogenases/reductases (SDR) family.</text>
</comment>
<dbReference type="PANTHER" id="PTHR43618">
    <property type="entry name" value="7-ALPHA-HYDROXYSTEROID DEHYDROGENASE"/>
    <property type="match status" value="1"/>
</dbReference>